<dbReference type="EMBL" id="BMEO01000003">
    <property type="protein sequence ID" value="GGF90523.1"/>
    <property type="molecule type" value="Genomic_DNA"/>
</dbReference>
<protein>
    <submittedName>
        <fullName evidence="7">Nucleotide-binding protein</fullName>
    </submittedName>
</protein>
<reference evidence="7" key="1">
    <citation type="journal article" date="2014" name="Int. J. Syst. Evol. Microbiol.">
        <title>Complete genome sequence of Corynebacterium casei LMG S-19264T (=DSM 44701T), isolated from a smear-ripened cheese.</title>
        <authorList>
            <consortium name="US DOE Joint Genome Institute (JGI-PGF)"/>
            <person name="Walter F."/>
            <person name="Albersmeier A."/>
            <person name="Kalinowski J."/>
            <person name="Ruckert C."/>
        </authorList>
    </citation>
    <scope>NUCLEOTIDE SEQUENCE</scope>
    <source>
        <strain evidence="7">CGMCC 1.12181</strain>
    </source>
</reference>
<evidence type="ECO:0000313" key="7">
    <source>
        <dbReference type="EMBL" id="GGF90523.1"/>
    </source>
</evidence>
<dbReference type="GO" id="GO:0005525">
    <property type="term" value="F:GTP binding"/>
    <property type="evidence" value="ECO:0007669"/>
    <property type="project" value="UniProtKB-UniRule"/>
</dbReference>
<sequence length="288" mass="33251">MQQLVIITGLSGSGKTIVLRALEDMEYYCVDNLPVSMLSEFADHINEDVNFYPKVCVGVDIRSQQKALSQFPEMVETLKKQLHVRVIYLSAAEKVLMNRYSETRRRHPLSTAQHKHSLTEAIRLETQLMAAVKEVADLIIDTSQLKAQQLKQQIWQIMNQSNQKVTVIIKSFAFKRGVPFDADFVFDARCLPNPYWEKELRPFTGQDKAIIDFFSRQELVAEYLTDLCAFSKKWINKFEVNDRSYITVAIGCTGGRHRSVYLAESLHRYLVDKNINNMLLHRELEGDD</sequence>
<evidence type="ECO:0000256" key="1">
    <source>
        <dbReference type="ARBA" id="ARBA00022741"/>
    </source>
</evidence>
<evidence type="ECO:0000256" key="4">
    <source>
        <dbReference type="HAMAP-Rule" id="MF_00636"/>
    </source>
</evidence>
<evidence type="ECO:0000256" key="2">
    <source>
        <dbReference type="ARBA" id="ARBA00022840"/>
    </source>
</evidence>
<dbReference type="AlphaFoldDB" id="A0A917CJ38"/>
<dbReference type="InterPro" id="IPR053931">
    <property type="entry name" value="RapZ_C"/>
</dbReference>
<comment type="caution">
    <text evidence="7">The sequence shown here is derived from an EMBL/GenBank/DDBJ whole genome shotgun (WGS) entry which is preliminary data.</text>
</comment>
<proteinExistence type="inferred from homology"/>
<evidence type="ECO:0000313" key="8">
    <source>
        <dbReference type="Proteomes" id="UP000605253"/>
    </source>
</evidence>
<dbReference type="InterPro" id="IPR053930">
    <property type="entry name" value="RapZ-like_N"/>
</dbReference>
<dbReference type="NCBIfam" id="NF003828">
    <property type="entry name" value="PRK05416.1"/>
    <property type="match status" value="1"/>
</dbReference>
<dbReference type="InterPro" id="IPR027417">
    <property type="entry name" value="P-loop_NTPase"/>
</dbReference>
<feature type="domain" description="RapZ C-terminal" evidence="6">
    <location>
        <begin position="166"/>
        <end position="285"/>
    </location>
</feature>
<keyword evidence="1 4" id="KW-0547">Nucleotide-binding</keyword>
<dbReference type="SUPFAM" id="SSF52540">
    <property type="entry name" value="P-loop containing nucleoside triphosphate hydrolases"/>
    <property type="match status" value="1"/>
</dbReference>
<evidence type="ECO:0000259" key="6">
    <source>
        <dbReference type="Pfam" id="PF22740"/>
    </source>
</evidence>
<feature type="binding site" evidence="4">
    <location>
        <begin position="60"/>
        <end position="63"/>
    </location>
    <ligand>
        <name>GTP</name>
        <dbReference type="ChEBI" id="CHEBI:37565"/>
    </ligand>
</feature>
<dbReference type="PIRSF" id="PIRSF005052">
    <property type="entry name" value="P-loopkin"/>
    <property type="match status" value="1"/>
</dbReference>
<dbReference type="Proteomes" id="UP000605253">
    <property type="component" value="Unassembled WGS sequence"/>
</dbReference>
<evidence type="ECO:0000259" key="5">
    <source>
        <dbReference type="Pfam" id="PF03668"/>
    </source>
</evidence>
<dbReference type="InterPro" id="IPR005337">
    <property type="entry name" value="RapZ-like"/>
</dbReference>
<dbReference type="RefSeq" id="WP_188364547.1">
    <property type="nucleotide sequence ID" value="NZ_BAABJF010000017.1"/>
</dbReference>
<evidence type="ECO:0000256" key="3">
    <source>
        <dbReference type="ARBA" id="ARBA00023134"/>
    </source>
</evidence>
<gene>
    <name evidence="7" type="ORF">GCM10011365_09550</name>
</gene>
<dbReference type="PANTHER" id="PTHR30448">
    <property type="entry name" value="RNASE ADAPTER PROTEIN RAPZ"/>
    <property type="match status" value="1"/>
</dbReference>
<dbReference type="HAMAP" id="MF_00636">
    <property type="entry name" value="RapZ_like"/>
    <property type="match status" value="1"/>
</dbReference>
<dbReference type="GO" id="GO:0005524">
    <property type="term" value="F:ATP binding"/>
    <property type="evidence" value="ECO:0007669"/>
    <property type="project" value="UniProtKB-UniRule"/>
</dbReference>
<dbReference type="PANTHER" id="PTHR30448:SF0">
    <property type="entry name" value="RNASE ADAPTER PROTEIN RAPZ"/>
    <property type="match status" value="1"/>
</dbReference>
<dbReference type="Pfam" id="PF03668">
    <property type="entry name" value="RapZ-like_N"/>
    <property type="match status" value="1"/>
</dbReference>
<dbReference type="Gene3D" id="3.40.50.300">
    <property type="entry name" value="P-loop containing nucleotide triphosphate hydrolases"/>
    <property type="match status" value="1"/>
</dbReference>
<feature type="domain" description="RapZ-like N-terminal" evidence="5">
    <location>
        <begin position="3"/>
        <end position="158"/>
    </location>
</feature>
<name>A0A917CJ38_9GAMM</name>
<reference evidence="7" key="2">
    <citation type="submission" date="2020-09" db="EMBL/GenBank/DDBJ databases">
        <authorList>
            <person name="Sun Q."/>
            <person name="Zhou Y."/>
        </authorList>
    </citation>
    <scope>NUCLEOTIDE SEQUENCE</scope>
    <source>
        <strain evidence="7">CGMCC 1.12181</strain>
    </source>
</reference>
<feature type="binding site" evidence="4">
    <location>
        <begin position="9"/>
        <end position="16"/>
    </location>
    <ligand>
        <name>ATP</name>
        <dbReference type="ChEBI" id="CHEBI:30616"/>
    </ligand>
</feature>
<keyword evidence="8" id="KW-1185">Reference proteome</keyword>
<accession>A0A917CJ38</accession>
<keyword evidence="2 4" id="KW-0067">ATP-binding</keyword>
<organism evidence="7 8">
    <name type="scientific">Marinicella pacifica</name>
    <dbReference type="NCBI Taxonomy" id="1171543"/>
    <lineage>
        <taxon>Bacteria</taxon>
        <taxon>Pseudomonadati</taxon>
        <taxon>Pseudomonadota</taxon>
        <taxon>Gammaproteobacteria</taxon>
        <taxon>Lysobacterales</taxon>
        <taxon>Marinicellaceae</taxon>
        <taxon>Marinicella</taxon>
    </lineage>
</organism>
<dbReference type="Pfam" id="PF22740">
    <property type="entry name" value="PapZ_C"/>
    <property type="match status" value="1"/>
</dbReference>
<keyword evidence="3 4" id="KW-0342">GTP-binding</keyword>